<evidence type="ECO:0000259" key="6">
    <source>
        <dbReference type="PROSITE" id="PS50893"/>
    </source>
</evidence>
<reference evidence="8" key="1">
    <citation type="journal article" date="2012" name="Science">
        <title>Fermentation, hydrogen, and sulfur metabolism in multiple uncultivated bacterial phyla.</title>
        <authorList>
            <person name="Wrighton K.C."/>
            <person name="Thomas B.C."/>
            <person name="Sharon I."/>
            <person name="Miller C.S."/>
            <person name="Castelle C.J."/>
            <person name="VerBerkmoes N.C."/>
            <person name="Wilkins M.J."/>
            <person name="Hettich R.L."/>
            <person name="Lipton M.S."/>
            <person name="Williams K.H."/>
            <person name="Long P.E."/>
            <person name="Banfield J.F."/>
        </authorList>
    </citation>
    <scope>NUCLEOTIDE SEQUENCE [LARGE SCALE GENOMIC DNA]</scope>
</reference>
<dbReference type="Pfam" id="PF00005">
    <property type="entry name" value="ABC_tran"/>
    <property type="match status" value="1"/>
</dbReference>
<accession>K2GV80</accession>
<keyword evidence="2 5" id="KW-0812">Transmembrane</keyword>
<dbReference type="PROSITE" id="PS50893">
    <property type="entry name" value="ABC_TRANSPORTER_2"/>
    <property type="match status" value="1"/>
</dbReference>
<dbReference type="InterPro" id="IPR003439">
    <property type="entry name" value="ABC_transporter-like_ATP-bd"/>
</dbReference>
<proteinExistence type="predicted"/>
<evidence type="ECO:0000256" key="1">
    <source>
        <dbReference type="ARBA" id="ARBA00004651"/>
    </source>
</evidence>
<dbReference type="AlphaFoldDB" id="K2GV80"/>
<feature type="domain" description="ABC transporter" evidence="6">
    <location>
        <begin position="336"/>
        <end position="569"/>
    </location>
</feature>
<dbReference type="GO" id="GO:0005886">
    <property type="term" value="C:plasma membrane"/>
    <property type="evidence" value="ECO:0007669"/>
    <property type="project" value="UniProtKB-SubCell"/>
</dbReference>
<feature type="transmembrane region" description="Helical" evidence="5">
    <location>
        <begin position="20"/>
        <end position="47"/>
    </location>
</feature>
<dbReference type="GO" id="GO:0015421">
    <property type="term" value="F:ABC-type oligopeptide transporter activity"/>
    <property type="evidence" value="ECO:0007669"/>
    <property type="project" value="TreeGrafter"/>
</dbReference>
<dbReference type="PROSITE" id="PS50929">
    <property type="entry name" value="ABC_TM1F"/>
    <property type="match status" value="1"/>
</dbReference>
<dbReference type="EMBL" id="AMFJ01000520">
    <property type="protein sequence ID" value="EKE27200.1"/>
    <property type="molecule type" value="Genomic_DNA"/>
</dbReference>
<dbReference type="InterPro" id="IPR027417">
    <property type="entry name" value="P-loop_NTPase"/>
</dbReference>
<dbReference type="PANTHER" id="PTHR43394:SF1">
    <property type="entry name" value="ATP-BINDING CASSETTE SUB-FAMILY B MEMBER 10, MITOCHONDRIAL"/>
    <property type="match status" value="1"/>
</dbReference>
<feature type="transmembrane region" description="Helical" evidence="5">
    <location>
        <begin position="53"/>
        <end position="77"/>
    </location>
</feature>
<dbReference type="SUPFAM" id="SSF52540">
    <property type="entry name" value="P-loop containing nucleoside triphosphate hydrolases"/>
    <property type="match status" value="1"/>
</dbReference>
<evidence type="ECO:0000256" key="4">
    <source>
        <dbReference type="ARBA" id="ARBA00023136"/>
    </source>
</evidence>
<evidence type="ECO:0000313" key="8">
    <source>
        <dbReference type="EMBL" id="EKE27200.1"/>
    </source>
</evidence>
<gene>
    <name evidence="8" type="ORF">ACD_4C00004G0003</name>
</gene>
<name>K2GV80_9BACT</name>
<dbReference type="InterPro" id="IPR011527">
    <property type="entry name" value="ABC1_TM_dom"/>
</dbReference>
<protein>
    <submittedName>
        <fullName evidence="8">MDR-like protein ABC transporter</fullName>
    </submittedName>
</protein>
<dbReference type="Gene3D" id="1.20.1560.10">
    <property type="entry name" value="ABC transporter type 1, transmembrane domain"/>
    <property type="match status" value="1"/>
</dbReference>
<dbReference type="PANTHER" id="PTHR43394">
    <property type="entry name" value="ATP-DEPENDENT PERMEASE MDL1, MITOCHONDRIAL"/>
    <property type="match status" value="1"/>
</dbReference>
<feature type="domain" description="ABC transmembrane type-1" evidence="7">
    <location>
        <begin position="18"/>
        <end position="261"/>
    </location>
</feature>
<feature type="transmembrane region" description="Helical" evidence="5">
    <location>
        <begin position="243"/>
        <end position="263"/>
    </location>
</feature>
<evidence type="ECO:0000256" key="3">
    <source>
        <dbReference type="ARBA" id="ARBA00022989"/>
    </source>
</evidence>
<feature type="transmembrane region" description="Helical" evidence="5">
    <location>
        <begin position="137"/>
        <end position="156"/>
    </location>
</feature>
<evidence type="ECO:0000259" key="7">
    <source>
        <dbReference type="PROSITE" id="PS50929"/>
    </source>
</evidence>
<keyword evidence="3 5" id="KW-1133">Transmembrane helix</keyword>
<feature type="transmembrane region" description="Helical" evidence="5">
    <location>
        <begin position="162"/>
        <end position="182"/>
    </location>
</feature>
<dbReference type="InterPro" id="IPR039421">
    <property type="entry name" value="Type_1_exporter"/>
</dbReference>
<evidence type="ECO:0000256" key="2">
    <source>
        <dbReference type="ARBA" id="ARBA00022692"/>
    </source>
</evidence>
<dbReference type="GO" id="GO:0016887">
    <property type="term" value="F:ATP hydrolysis activity"/>
    <property type="evidence" value="ECO:0007669"/>
    <property type="project" value="InterPro"/>
</dbReference>
<comment type="subcellular location">
    <subcellularLocation>
        <location evidence="1">Cell membrane</location>
        <topology evidence="1">Multi-pass membrane protein</topology>
    </subcellularLocation>
</comment>
<dbReference type="Gene3D" id="3.40.50.300">
    <property type="entry name" value="P-loop containing nucleotide triphosphate hydrolases"/>
    <property type="match status" value="1"/>
</dbReference>
<sequence length="574" mass="70467">MFKKLKTLLYPIKFVKKAYFVLLFSWFINWFQRIFQIQILAFIVWAIQSKNLWVFNFWLINFVIIQLIGFIVIYVSFHAFSISLAKIRFALSETYLAKFLKLDNNKIESLGSWRANSIISKWIDNWSLIITETFQDIFISITSMIYAFWVIYFTAWIKFFSIVIFLFSINFLWAFYFNNLWLQFRSKRKDEEVAFDRNFIKIIMSKFEILQNNKFSHEANKLKNITWNILNLWWKEDDRWTMWIIWVNLIISLILFTIFIYIWKWVINWNFQLSYFVLIYWLVDILERHTRFITNNIREFWIKIVHVDKLLETFENIKEIWWINNITPFLYSKWDIKINNLTFWYWDDNIFNDLLLELIWWKKTAIVWDSWSWKTTLMKLIAWYLHPKSGEIIIDNQNIQNINLISYYKHIWYLTQDPSVFDWTVLENLTYALDREPTKEELEFTIKNSKCEFIYELPNWFETEIWERWVKLSWGQKQRLAIAKIMIKNPNIILLDEPTSALDSISEQVVSEALHNLFKWRTVIVIAHRLQTVKEADDIIVLKSWKILERWSHEQLSQIENWEYKKMLDLQTSF</sequence>
<organism evidence="8">
    <name type="scientific">uncultured bacterium</name>
    <name type="common">gcode 4</name>
    <dbReference type="NCBI Taxonomy" id="1234023"/>
    <lineage>
        <taxon>Bacteria</taxon>
        <taxon>environmental samples</taxon>
    </lineage>
</organism>
<dbReference type="GO" id="GO:0005524">
    <property type="term" value="F:ATP binding"/>
    <property type="evidence" value="ECO:0007669"/>
    <property type="project" value="InterPro"/>
</dbReference>
<comment type="caution">
    <text evidence="8">The sequence shown here is derived from an EMBL/GenBank/DDBJ whole genome shotgun (WGS) entry which is preliminary data.</text>
</comment>
<dbReference type="SUPFAM" id="SSF90123">
    <property type="entry name" value="ABC transporter transmembrane region"/>
    <property type="match status" value="1"/>
</dbReference>
<evidence type="ECO:0000256" key="5">
    <source>
        <dbReference type="SAM" id="Phobius"/>
    </source>
</evidence>
<dbReference type="InterPro" id="IPR036640">
    <property type="entry name" value="ABC1_TM_sf"/>
</dbReference>
<keyword evidence="4 5" id="KW-0472">Membrane</keyword>